<dbReference type="EMBL" id="KN404683">
    <property type="protein sequence ID" value="KHG15835.1"/>
    <property type="molecule type" value="Genomic_DNA"/>
</dbReference>
<name>A0A0B0NSP7_GOSAR</name>
<organism evidence="1 2">
    <name type="scientific">Gossypium arboreum</name>
    <name type="common">Tree cotton</name>
    <name type="synonym">Gossypium nanking</name>
    <dbReference type="NCBI Taxonomy" id="29729"/>
    <lineage>
        <taxon>Eukaryota</taxon>
        <taxon>Viridiplantae</taxon>
        <taxon>Streptophyta</taxon>
        <taxon>Embryophyta</taxon>
        <taxon>Tracheophyta</taxon>
        <taxon>Spermatophyta</taxon>
        <taxon>Magnoliopsida</taxon>
        <taxon>eudicotyledons</taxon>
        <taxon>Gunneridae</taxon>
        <taxon>Pentapetalae</taxon>
        <taxon>rosids</taxon>
        <taxon>malvids</taxon>
        <taxon>Malvales</taxon>
        <taxon>Malvaceae</taxon>
        <taxon>Malvoideae</taxon>
        <taxon>Gossypium</taxon>
    </lineage>
</organism>
<dbReference type="Proteomes" id="UP000032142">
    <property type="component" value="Unassembled WGS sequence"/>
</dbReference>
<evidence type="ECO:0000313" key="1">
    <source>
        <dbReference type="EMBL" id="KHG15835.1"/>
    </source>
</evidence>
<dbReference type="AlphaFoldDB" id="A0A0B0NSP7"/>
<evidence type="ECO:0000313" key="2">
    <source>
        <dbReference type="Proteomes" id="UP000032142"/>
    </source>
</evidence>
<gene>
    <name evidence="1" type="ORF">F383_22626</name>
</gene>
<proteinExistence type="predicted"/>
<accession>A0A0B0NSP7</accession>
<reference evidence="2" key="1">
    <citation type="submission" date="2014-09" db="EMBL/GenBank/DDBJ databases">
        <authorList>
            <person name="Mudge J."/>
            <person name="Ramaraj T."/>
            <person name="Lindquist I.E."/>
            <person name="Bharti A.K."/>
            <person name="Sundararajan A."/>
            <person name="Cameron C.T."/>
            <person name="Woodward J.E."/>
            <person name="May G.D."/>
            <person name="Brubaker C."/>
            <person name="Broadhvest J."/>
            <person name="Wilkins T.A."/>
        </authorList>
    </citation>
    <scope>NUCLEOTIDE SEQUENCE</scope>
    <source>
        <strain evidence="2">cv. AKA8401</strain>
    </source>
</reference>
<protein>
    <submittedName>
        <fullName evidence="1">Uncharacterized protein</fullName>
    </submittedName>
</protein>
<sequence>MFWEGCTLGSLAYCVSSCQAQETNWRGTRY</sequence>
<keyword evidence="2" id="KW-1185">Reference proteome</keyword>